<dbReference type="Gene3D" id="1.10.1200.20">
    <property type="entry name" value="Colicin E immunity protein"/>
    <property type="match status" value="1"/>
</dbReference>
<reference evidence="3 4" key="1">
    <citation type="submission" date="2015-09" db="EMBL/GenBank/DDBJ databases">
        <title>Genome announcement of multiple Pseudomonas syringae strains.</title>
        <authorList>
            <person name="Thakur S."/>
            <person name="Wang P.W."/>
            <person name="Gong Y."/>
            <person name="Weir B.S."/>
            <person name="Guttman D.S."/>
        </authorList>
    </citation>
    <scope>NUCLEOTIDE SEQUENCE [LARGE SCALE GENOMIC DNA]</scope>
    <source>
        <strain evidence="3 4">ICMP17001</strain>
    </source>
</reference>
<dbReference type="InterPro" id="IPR000290">
    <property type="entry name" value="Colicin_pyocin"/>
</dbReference>
<dbReference type="Proteomes" id="UP000051335">
    <property type="component" value="Unassembled WGS sequence"/>
</dbReference>
<dbReference type="EMBL" id="LJQC01000227">
    <property type="protein sequence ID" value="KPX06082.1"/>
    <property type="molecule type" value="Genomic_DNA"/>
</dbReference>
<evidence type="ECO:0000313" key="3">
    <source>
        <dbReference type="EMBL" id="KPX06082.1"/>
    </source>
</evidence>
<accession>A0A0P9NQP4</accession>
<dbReference type="GO" id="GO:0015643">
    <property type="term" value="F:toxic substance binding"/>
    <property type="evidence" value="ECO:0007669"/>
    <property type="project" value="InterPro"/>
</dbReference>
<evidence type="ECO:0008006" key="5">
    <source>
        <dbReference type="Google" id="ProtNLM"/>
    </source>
</evidence>
<comment type="similarity">
    <text evidence="1">Belongs to the colicins ColE2/ColE8/ColE9 and pyocins S1/S2 family.</text>
</comment>
<evidence type="ECO:0000256" key="1">
    <source>
        <dbReference type="ARBA" id="ARBA00009346"/>
    </source>
</evidence>
<keyword evidence="4" id="KW-1185">Reference proteome</keyword>
<dbReference type="SUPFAM" id="SSF47345">
    <property type="entry name" value="Colicin E immunity proteins"/>
    <property type="match status" value="1"/>
</dbReference>
<name>A0A0P9NQP4_9PSED</name>
<organism evidence="3 4">
    <name type="scientific">Pseudomonas syringae pv. coryli</name>
    <dbReference type="NCBI Taxonomy" id="317659"/>
    <lineage>
        <taxon>Bacteria</taxon>
        <taxon>Pseudomonadati</taxon>
        <taxon>Pseudomonadota</taxon>
        <taxon>Gammaproteobacteria</taxon>
        <taxon>Pseudomonadales</taxon>
        <taxon>Pseudomonadaceae</taxon>
        <taxon>Pseudomonas</taxon>
    </lineage>
</organism>
<dbReference type="PATRIC" id="fig|317659.3.peg.4151"/>
<sequence length="86" mass="9321">MKKTIFDYTEAQFANFIQDILVANSSGASDEVMADLLDKFCEIADHPAGTDLIYYPEDGADDSAEGITQTVKAWRAANGLPGFKDA</sequence>
<gene>
    <name evidence="3" type="ORF">ALO75_02657</name>
</gene>
<proteinExistence type="inferred from homology"/>
<dbReference type="RefSeq" id="WP_032699896.1">
    <property type="nucleotide sequence ID" value="NZ_LJQC01000227.1"/>
</dbReference>
<keyword evidence="2" id="KW-0079">Bacteriocin immunity</keyword>
<dbReference type="PRINTS" id="PR01299">
    <property type="entry name" value="PYOCIN"/>
</dbReference>
<dbReference type="GO" id="GO:0030153">
    <property type="term" value="P:bacteriocin immunity"/>
    <property type="evidence" value="ECO:0007669"/>
    <property type="project" value="UniProtKB-KW"/>
</dbReference>
<dbReference type="CDD" id="cd16363">
    <property type="entry name" value="Col_Im_like"/>
    <property type="match status" value="1"/>
</dbReference>
<protein>
    <recommendedName>
        <fullName evidence="5">Bacteriocin immunity protein</fullName>
    </recommendedName>
</protein>
<dbReference type="AlphaFoldDB" id="A0A0P9NQP4"/>
<dbReference type="InterPro" id="IPR035900">
    <property type="entry name" value="Colicin_E_sf"/>
</dbReference>
<evidence type="ECO:0000313" key="4">
    <source>
        <dbReference type="Proteomes" id="UP000051335"/>
    </source>
</evidence>
<dbReference type="Pfam" id="PF01320">
    <property type="entry name" value="Colicin_Pyocin"/>
    <property type="match status" value="1"/>
</dbReference>
<evidence type="ECO:0000256" key="2">
    <source>
        <dbReference type="ARBA" id="ARBA00023025"/>
    </source>
</evidence>
<comment type="caution">
    <text evidence="3">The sequence shown here is derived from an EMBL/GenBank/DDBJ whole genome shotgun (WGS) entry which is preliminary data.</text>
</comment>